<dbReference type="CDD" id="cd01949">
    <property type="entry name" value="GGDEF"/>
    <property type="match status" value="1"/>
</dbReference>
<sequence length="313" mass="35939">MNRSVEFLSLVLDSITDHISVIDRSGCICYVNRRWKTFGADNTCTINSNSWVGLNYIDECRKAADMGDDFGLKAVKGIESVIAGARSEFGLEYPCHSIDDKRWFMMRVTHFCLNDEDYFVISHQDITKRKLAELQVKELASLDGLTNIPNRRTFDDFLHREWQRCMRLQKPICLAIFDLDYFKLLNDTYGHQAGDDCLVKFAQLLKTFARRPGDLCARYGGEEFALVFSGCSIEESKQRVDEFKHQLAKLKIHHSRNKADRYVTASIGLAECVPQRGETDDRIIELADNLLYQAKKSGRNQISFASCTHFNLF</sequence>
<reference evidence="4 5" key="1">
    <citation type="submission" date="2020-11" db="EMBL/GenBank/DDBJ databases">
        <title>Vibrio nitrifigilis sp. nov., a marine nitrogen-fixing bacterium isolated from the lagoon sediment of an islet inside an atoll.</title>
        <authorList>
            <person name="Wang L.-T."/>
            <person name="Shieh W.Y."/>
        </authorList>
    </citation>
    <scope>NUCLEOTIDE SEQUENCE [LARGE SCALE GENOMIC DNA]</scope>
    <source>
        <strain evidence="4 5">NFV-1</strain>
    </source>
</reference>
<comment type="catalytic activity">
    <reaction evidence="2">
        <text>2 GTP = 3',3'-c-di-GMP + 2 diphosphate</text>
        <dbReference type="Rhea" id="RHEA:24898"/>
        <dbReference type="ChEBI" id="CHEBI:33019"/>
        <dbReference type="ChEBI" id="CHEBI:37565"/>
        <dbReference type="ChEBI" id="CHEBI:58805"/>
        <dbReference type="EC" id="2.7.7.65"/>
    </reaction>
</comment>
<dbReference type="SMART" id="SM00267">
    <property type="entry name" value="GGDEF"/>
    <property type="match status" value="1"/>
</dbReference>
<dbReference type="InterPro" id="IPR050469">
    <property type="entry name" value="Diguanylate_Cyclase"/>
</dbReference>
<dbReference type="Proteomes" id="UP000597206">
    <property type="component" value="Unassembled WGS sequence"/>
</dbReference>
<comment type="caution">
    <text evidence="4">The sequence shown here is derived from an EMBL/GenBank/DDBJ whole genome shotgun (WGS) entry which is preliminary data.</text>
</comment>
<dbReference type="InterPro" id="IPR000160">
    <property type="entry name" value="GGDEF_dom"/>
</dbReference>
<organism evidence="4 5">
    <name type="scientific">Vibrio nitrifigilis</name>
    <dbReference type="NCBI Taxonomy" id="2789781"/>
    <lineage>
        <taxon>Bacteria</taxon>
        <taxon>Pseudomonadati</taxon>
        <taxon>Pseudomonadota</taxon>
        <taxon>Gammaproteobacteria</taxon>
        <taxon>Vibrionales</taxon>
        <taxon>Vibrionaceae</taxon>
        <taxon>Vibrio</taxon>
    </lineage>
</organism>
<evidence type="ECO:0000313" key="4">
    <source>
        <dbReference type="EMBL" id="MBF9000085.1"/>
    </source>
</evidence>
<gene>
    <name evidence="4" type="ORF">I1A42_05845</name>
</gene>
<proteinExistence type="predicted"/>
<dbReference type="InterPro" id="IPR029787">
    <property type="entry name" value="Nucleotide_cyclase"/>
</dbReference>
<dbReference type="PANTHER" id="PTHR45138:SF9">
    <property type="entry name" value="DIGUANYLATE CYCLASE DGCM-RELATED"/>
    <property type="match status" value="1"/>
</dbReference>
<dbReference type="Gene3D" id="3.30.450.20">
    <property type="entry name" value="PAS domain"/>
    <property type="match status" value="1"/>
</dbReference>
<dbReference type="EC" id="2.7.7.65" evidence="1"/>
<feature type="domain" description="GGDEF" evidence="3">
    <location>
        <begin position="170"/>
        <end position="307"/>
    </location>
</feature>
<evidence type="ECO:0000256" key="2">
    <source>
        <dbReference type="ARBA" id="ARBA00034247"/>
    </source>
</evidence>
<evidence type="ECO:0000256" key="1">
    <source>
        <dbReference type="ARBA" id="ARBA00012528"/>
    </source>
</evidence>
<accession>A0ABS0GCJ5</accession>
<dbReference type="PROSITE" id="PS50887">
    <property type="entry name" value="GGDEF"/>
    <property type="match status" value="1"/>
</dbReference>
<dbReference type="InterPro" id="IPR035965">
    <property type="entry name" value="PAS-like_dom_sf"/>
</dbReference>
<evidence type="ECO:0000313" key="5">
    <source>
        <dbReference type="Proteomes" id="UP000597206"/>
    </source>
</evidence>
<name>A0ABS0GCJ5_9VIBR</name>
<dbReference type="PANTHER" id="PTHR45138">
    <property type="entry name" value="REGULATORY COMPONENTS OF SENSORY TRANSDUCTION SYSTEM"/>
    <property type="match status" value="1"/>
</dbReference>
<dbReference type="SUPFAM" id="SSF55785">
    <property type="entry name" value="PYP-like sensor domain (PAS domain)"/>
    <property type="match status" value="1"/>
</dbReference>
<dbReference type="InterPro" id="IPR043128">
    <property type="entry name" value="Rev_trsase/Diguanyl_cyclase"/>
</dbReference>
<protein>
    <recommendedName>
        <fullName evidence="1">diguanylate cyclase</fullName>
        <ecNumber evidence="1">2.7.7.65</ecNumber>
    </recommendedName>
</protein>
<dbReference type="Pfam" id="PF00990">
    <property type="entry name" value="GGDEF"/>
    <property type="match status" value="1"/>
</dbReference>
<evidence type="ECO:0000259" key="3">
    <source>
        <dbReference type="PROSITE" id="PS50887"/>
    </source>
</evidence>
<dbReference type="RefSeq" id="WP_196122901.1">
    <property type="nucleotide sequence ID" value="NZ_JADPMR010000001.1"/>
</dbReference>
<dbReference type="NCBIfam" id="TIGR00254">
    <property type="entry name" value="GGDEF"/>
    <property type="match status" value="1"/>
</dbReference>
<dbReference type="EMBL" id="JADPMR010000001">
    <property type="protein sequence ID" value="MBF9000085.1"/>
    <property type="molecule type" value="Genomic_DNA"/>
</dbReference>
<keyword evidence="5" id="KW-1185">Reference proteome</keyword>
<dbReference type="Gene3D" id="3.30.70.270">
    <property type="match status" value="1"/>
</dbReference>
<dbReference type="SUPFAM" id="SSF55073">
    <property type="entry name" value="Nucleotide cyclase"/>
    <property type="match status" value="1"/>
</dbReference>